<name>A0A2T7NTD3_POMCA</name>
<protein>
    <submittedName>
        <fullName evidence="1">Uncharacterized protein</fullName>
    </submittedName>
</protein>
<dbReference type="AlphaFoldDB" id="A0A2T7NTD3"/>
<evidence type="ECO:0000313" key="2">
    <source>
        <dbReference type="Proteomes" id="UP000245119"/>
    </source>
</evidence>
<reference evidence="1 2" key="1">
    <citation type="submission" date="2018-04" db="EMBL/GenBank/DDBJ databases">
        <title>The genome of golden apple snail Pomacea canaliculata provides insight into stress tolerance and invasive adaptation.</title>
        <authorList>
            <person name="Liu C."/>
            <person name="Liu B."/>
            <person name="Ren Y."/>
            <person name="Zhang Y."/>
            <person name="Wang H."/>
            <person name="Li S."/>
            <person name="Jiang F."/>
            <person name="Yin L."/>
            <person name="Zhang G."/>
            <person name="Qian W."/>
            <person name="Fan W."/>
        </authorList>
    </citation>
    <scope>NUCLEOTIDE SEQUENCE [LARGE SCALE GENOMIC DNA]</scope>
    <source>
        <strain evidence="1">SZHN2017</strain>
        <tissue evidence="1">Muscle</tissue>
    </source>
</reference>
<evidence type="ECO:0000313" key="1">
    <source>
        <dbReference type="EMBL" id="PVD24437.1"/>
    </source>
</evidence>
<comment type="caution">
    <text evidence="1">The sequence shown here is derived from an EMBL/GenBank/DDBJ whole genome shotgun (WGS) entry which is preliminary data.</text>
</comment>
<dbReference type="Proteomes" id="UP000245119">
    <property type="component" value="Linkage Group LG9"/>
</dbReference>
<accession>A0A2T7NTD3</accession>
<proteinExistence type="predicted"/>
<dbReference type="EMBL" id="PZQS01000009">
    <property type="protein sequence ID" value="PVD24437.1"/>
    <property type="molecule type" value="Genomic_DNA"/>
</dbReference>
<organism evidence="1 2">
    <name type="scientific">Pomacea canaliculata</name>
    <name type="common">Golden apple snail</name>
    <dbReference type="NCBI Taxonomy" id="400727"/>
    <lineage>
        <taxon>Eukaryota</taxon>
        <taxon>Metazoa</taxon>
        <taxon>Spiralia</taxon>
        <taxon>Lophotrochozoa</taxon>
        <taxon>Mollusca</taxon>
        <taxon>Gastropoda</taxon>
        <taxon>Caenogastropoda</taxon>
        <taxon>Architaenioglossa</taxon>
        <taxon>Ampullarioidea</taxon>
        <taxon>Ampullariidae</taxon>
        <taxon>Pomacea</taxon>
    </lineage>
</organism>
<keyword evidence="2" id="KW-1185">Reference proteome</keyword>
<sequence>MTPLAMPSSCCGQSKPSSRCSQEQVSKEHHELPHLPAYFKLQFRTCRACALRHGCSSKQLVEAAGNGLTVNSSAFIENKQMIPTPSSPPAPFHSPDVVRVRTHSSTVWAEVNEGSQEATRAVGEEAESGVLQSIDAQELAVCCPQLHEADQEVCEGESAAAVAVAVASVAHARRRR</sequence>
<gene>
    <name evidence="1" type="ORF">C0Q70_14920</name>
</gene>